<evidence type="ECO:0000313" key="4">
    <source>
        <dbReference type="Proteomes" id="UP001456524"/>
    </source>
</evidence>
<accession>A0ABR1XWP4</accession>
<dbReference type="Proteomes" id="UP001456524">
    <property type="component" value="Unassembled WGS sequence"/>
</dbReference>
<gene>
    <name evidence="3" type="ORF">IWX90DRAFT_485728</name>
</gene>
<dbReference type="InterPro" id="IPR050282">
    <property type="entry name" value="Cycloisomerase_2"/>
</dbReference>
<dbReference type="EMBL" id="JBBWUH010000004">
    <property type="protein sequence ID" value="KAK8169837.1"/>
    <property type="molecule type" value="Genomic_DNA"/>
</dbReference>
<evidence type="ECO:0008006" key="5">
    <source>
        <dbReference type="Google" id="ProtNLM"/>
    </source>
</evidence>
<dbReference type="Gene3D" id="2.130.10.10">
    <property type="entry name" value="YVTN repeat-like/Quinoprotein amine dehydrogenase"/>
    <property type="match status" value="1"/>
</dbReference>
<comment type="caution">
    <text evidence="3">The sequence shown here is derived from an EMBL/GenBank/DDBJ whole genome shotgun (WGS) entry which is preliminary data.</text>
</comment>
<proteinExistence type="inferred from homology"/>
<dbReference type="InterPro" id="IPR019405">
    <property type="entry name" value="Lactonase_7-beta_prop"/>
</dbReference>
<name>A0ABR1XWP4_9PEZI</name>
<feature type="chain" id="PRO_5045908956" description="6-phosphogluconolactonase" evidence="2">
    <location>
        <begin position="18"/>
        <end position="302"/>
    </location>
</feature>
<sequence>MKSQALLLSGLAALAAGAKHHLFAGTFGGSYLYALEFDDEAASLTLTANITAAGPHPWISLSHDKKALYATDDGSWHSYSVLNNGSSPNLKHSASVPISGDCQSDRGIHIIGSTVPPYNVYADPFGDCANVVSVDGRTGALFAVAQNVSYMSGSSGVHGLALHPSGKYLYSADDSGNAVWTHSIANGTGLLDLVAKTDAPSTGANPRHAAVHPLGGFLYVVLEESNELAQYRIDQASGKPNFSDVTYPLIADGLDDSLYWSDGVAVSPSGCFLYASSRTGYVSMLWPGISHIVYASRGSGGT</sequence>
<dbReference type="InterPro" id="IPR015943">
    <property type="entry name" value="WD40/YVTN_repeat-like_dom_sf"/>
</dbReference>
<comment type="similarity">
    <text evidence="1">Belongs to the cycloisomerase 2 family.</text>
</comment>
<organism evidence="3 4">
    <name type="scientific">Phyllosticta citrichinensis</name>
    <dbReference type="NCBI Taxonomy" id="1130410"/>
    <lineage>
        <taxon>Eukaryota</taxon>
        <taxon>Fungi</taxon>
        <taxon>Dikarya</taxon>
        <taxon>Ascomycota</taxon>
        <taxon>Pezizomycotina</taxon>
        <taxon>Dothideomycetes</taxon>
        <taxon>Dothideomycetes incertae sedis</taxon>
        <taxon>Botryosphaeriales</taxon>
        <taxon>Phyllostictaceae</taxon>
        <taxon>Phyllosticta</taxon>
    </lineage>
</organism>
<keyword evidence="4" id="KW-1185">Reference proteome</keyword>
<dbReference type="PANTHER" id="PTHR30344">
    <property type="entry name" value="6-PHOSPHOGLUCONOLACTONASE-RELATED"/>
    <property type="match status" value="1"/>
</dbReference>
<reference evidence="3 4" key="1">
    <citation type="journal article" date="2022" name="G3 (Bethesda)">
        <title>Enemy or ally: a genomic approach to elucidate the lifestyle of Phyllosticta citrichinaensis.</title>
        <authorList>
            <person name="Buijs V.A."/>
            <person name="Groenewald J.Z."/>
            <person name="Haridas S."/>
            <person name="LaButti K.M."/>
            <person name="Lipzen A."/>
            <person name="Martin F.M."/>
            <person name="Barry K."/>
            <person name="Grigoriev I.V."/>
            <person name="Crous P.W."/>
            <person name="Seidl M.F."/>
        </authorList>
    </citation>
    <scope>NUCLEOTIDE SEQUENCE [LARGE SCALE GENOMIC DNA]</scope>
    <source>
        <strain evidence="3 4">CBS 129764</strain>
    </source>
</reference>
<evidence type="ECO:0000256" key="1">
    <source>
        <dbReference type="ARBA" id="ARBA00005564"/>
    </source>
</evidence>
<feature type="signal peptide" evidence="2">
    <location>
        <begin position="1"/>
        <end position="17"/>
    </location>
</feature>
<protein>
    <recommendedName>
        <fullName evidence="5">6-phosphogluconolactonase</fullName>
    </recommendedName>
</protein>
<dbReference type="PANTHER" id="PTHR30344:SF4">
    <property type="entry name" value="CYCLASE, PUTATIVE (AFU_ORTHOLOGUE AFUA_6G11580)-RELATED"/>
    <property type="match status" value="1"/>
</dbReference>
<dbReference type="Pfam" id="PF10282">
    <property type="entry name" value="Lactonase"/>
    <property type="match status" value="1"/>
</dbReference>
<evidence type="ECO:0000313" key="3">
    <source>
        <dbReference type="EMBL" id="KAK8169837.1"/>
    </source>
</evidence>
<keyword evidence="2" id="KW-0732">Signal</keyword>
<evidence type="ECO:0000256" key="2">
    <source>
        <dbReference type="SAM" id="SignalP"/>
    </source>
</evidence>
<dbReference type="SUPFAM" id="SSF75011">
    <property type="entry name" value="3-carboxy-cis,cis-mucoante lactonizing enzyme"/>
    <property type="match status" value="1"/>
</dbReference>